<proteinExistence type="predicted"/>
<accession>A0ACB7UGB9</accession>
<dbReference type="Proteomes" id="UP000827976">
    <property type="component" value="Chromosome 16"/>
</dbReference>
<protein>
    <submittedName>
        <fullName evidence="1">Oleosin protein</fullName>
    </submittedName>
</protein>
<evidence type="ECO:0000313" key="2">
    <source>
        <dbReference type="Proteomes" id="UP000827976"/>
    </source>
</evidence>
<reference evidence="2" key="1">
    <citation type="journal article" date="2022" name="Nat. Commun.">
        <title>Chromosome evolution and the genetic basis of agronomically important traits in greater yam.</title>
        <authorList>
            <person name="Bredeson J.V."/>
            <person name="Lyons J.B."/>
            <person name="Oniyinde I.O."/>
            <person name="Okereke N.R."/>
            <person name="Kolade O."/>
            <person name="Nnabue I."/>
            <person name="Nwadili C.O."/>
            <person name="Hribova E."/>
            <person name="Parker M."/>
            <person name="Nwogha J."/>
            <person name="Shu S."/>
            <person name="Carlson J."/>
            <person name="Kariba R."/>
            <person name="Muthemba S."/>
            <person name="Knop K."/>
            <person name="Barton G.J."/>
            <person name="Sherwood A.V."/>
            <person name="Lopez-Montes A."/>
            <person name="Asiedu R."/>
            <person name="Jamnadass R."/>
            <person name="Muchugi A."/>
            <person name="Goodstein D."/>
            <person name="Egesi C.N."/>
            <person name="Featherston J."/>
            <person name="Asfaw A."/>
            <person name="Simpson G.G."/>
            <person name="Dolezel J."/>
            <person name="Hendre P.S."/>
            <person name="Van Deynze A."/>
            <person name="Kumar P.L."/>
            <person name="Obidiegwu J.E."/>
            <person name="Bhattacharjee R."/>
            <person name="Rokhsar D.S."/>
        </authorList>
    </citation>
    <scope>NUCLEOTIDE SEQUENCE [LARGE SCALE GENOMIC DNA]</scope>
    <source>
        <strain evidence="2">cv. TDa95/00328</strain>
    </source>
</reference>
<gene>
    <name evidence="1" type="ORF">IHE45_16G022300</name>
</gene>
<dbReference type="EMBL" id="CM037026">
    <property type="protein sequence ID" value="KAH7659305.1"/>
    <property type="molecule type" value="Genomic_DNA"/>
</dbReference>
<name>A0ACB7UGB9_DIOAL</name>
<evidence type="ECO:0000313" key="1">
    <source>
        <dbReference type="EMBL" id="KAH7659305.1"/>
    </source>
</evidence>
<organism evidence="1 2">
    <name type="scientific">Dioscorea alata</name>
    <name type="common">Purple yam</name>
    <dbReference type="NCBI Taxonomy" id="55571"/>
    <lineage>
        <taxon>Eukaryota</taxon>
        <taxon>Viridiplantae</taxon>
        <taxon>Streptophyta</taxon>
        <taxon>Embryophyta</taxon>
        <taxon>Tracheophyta</taxon>
        <taxon>Spermatophyta</taxon>
        <taxon>Magnoliopsida</taxon>
        <taxon>Liliopsida</taxon>
        <taxon>Dioscoreales</taxon>
        <taxon>Dioscoreaceae</taxon>
        <taxon>Dioscorea</taxon>
    </lineage>
</organism>
<sequence length="158" mass="16812">MQSPCHASLSFSSILTSHPLLSLSLSEPMAENYQQVVRQVVKAATAVVTGGSTLMLCGLTLVGTVIFLTVATPLMVIFSPVLIPAVITVCLIFSGFLVSGGFGVAGASVLYWMYRYITGKHPPGADQLDEARYKLVAKAREVKELAQNRLEQAGHTGS</sequence>
<comment type="caution">
    <text evidence="1">The sequence shown here is derived from an EMBL/GenBank/DDBJ whole genome shotgun (WGS) entry which is preliminary data.</text>
</comment>
<keyword evidence="2" id="KW-1185">Reference proteome</keyword>